<proteinExistence type="predicted"/>
<feature type="compositionally biased region" description="Basic residues" evidence="1">
    <location>
        <begin position="608"/>
        <end position="618"/>
    </location>
</feature>
<feature type="compositionally biased region" description="Basic and acidic residues" evidence="1">
    <location>
        <begin position="960"/>
        <end position="969"/>
    </location>
</feature>
<dbReference type="InterPro" id="IPR025451">
    <property type="entry name" value="DUF4211"/>
</dbReference>
<dbReference type="Proteomes" id="UP000092666">
    <property type="component" value="Unassembled WGS sequence"/>
</dbReference>
<reference evidence="3 4" key="1">
    <citation type="submission" date="2013-07" db="EMBL/GenBank/DDBJ databases">
        <title>The Genome Sequence of Cryptococcus heveanensis BCC8398.</title>
        <authorList>
            <consortium name="The Broad Institute Genome Sequencing Platform"/>
            <person name="Cuomo C."/>
            <person name="Litvintseva A."/>
            <person name="Chen Y."/>
            <person name="Heitman J."/>
            <person name="Sun S."/>
            <person name="Springer D."/>
            <person name="Dromer F."/>
            <person name="Young S.K."/>
            <person name="Zeng Q."/>
            <person name="Gargeya S."/>
            <person name="Fitzgerald M."/>
            <person name="Abouelleil A."/>
            <person name="Alvarado L."/>
            <person name="Berlin A.M."/>
            <person name="Chapman S.B."/>
            <person name="Dewar J."/>
            <person name="Goldberg J."/>
            <person name="Griggs A."/>
            <person name="Gujja S."/>
            <person name="Hansen M."/>
            <person name="Howarth C."/>
            <person name="Imamovic A."/>
            <person name="Larimer J."/>
            <person name="McCowan C."/>
            <person name="Murphy C."/>
            <person name="Pearson M."/>
            <person name="Priest M."/>
            <person name="Roberts A."/>
            <person name="Saif S."/>
            <person name="Shea T."/>
            <person name="Sykes S."/>
            <person name="Wortman J."/>
            <person name="Nusbaum C."/>
            <person name="Birren B."/>
        </authorList>
    </citation>
    <scope>NUCLEOTIDE SEQUENCE [LARGE SCALE GENOMIC DNA]</scope>
    <source>
        <strain evidence="3 4">BCC8398</strain>
    </source>
</reference>
<dbReference type="PANTHER" id="PTHR14689">
    <property type="entry name" value="PHORBOL-ESTER_DAG-TYPE DOMAIN-CONTAINING PROTEIN"/>
    <property type="match status" value="1"/>
</dbReference>
<feature type="compositionally biased region" description="Low complexity" evidence="1">
    <location>
        <begin position="583"/>
        <end position="596"/>
    </location>
</feature>
<dbReference type="Pfam" id="PF13926">
    <property type="entry name" value="DUF4211"/>
    <property type="match status" value="1"/>
</dbReference>
<feature type="region of interest" description="Disordered" evidence="1">
    <location>
        <begin position="917"/>
        <end position="969"/>
    </location>
</feature>
<accession>A0A1B9GYV9</accession>
<sequence length="1008" mass="112105">MPSRQTTIFAHFSPSNRTRGGRRTRSGPAPTEASSEAGPSRRPTGGAQARRTRGRVSESESEGSDALDHIRLSPNSKSRAKSDPRPRPKRLAVEIPLTQRRAMRKTIQDSTDEEDGNSQDKEEEGDQEEFNEQFTRAGGGGVRNLAAGTSKRIAIRQKEAEDDNLDDDIMLYPSPLSPKTTRVIPSRHKRDRNGTSKVIASQGTSDGSNNMVIVHLSDEEVDRRNGGSGQRGGRGRRQVGPSNGAKGKGKAKAEEADDDEDDDVIPIDPPPPCTANKRSIRNTVRNATQSSKSTQARGGLQFRRTTSELEIQLPRLSQEEKSTYRKWTSREPSAKASTTIAKKLPDIYEGQHSNVEDDEQITNPARRQSSASQPPNQLDEPNSRSQALATNERQPSEQAEKPVDGSVPNDAAESSLLATAVLANAAEPPAAAASPSVAALNMPETAQNLSSGNGLAGAATSSIVHPQNQPVGPFGANRGDEADLNDDDFDFLTSGSIKDSPRKQIAPASPAGPSRPVSLSPDPPSAPKDIARSPSPAASNASSEFFVSSKRRDKGKQRAVPDTQISESQVSVSPPAKERSKPTAKSLLISSTSKSASKGKQLHSPEKAKKKGVGKLKSKTRDPDDDVVETEDEQDMVEHLKMDEPERFKSATRLRQKKETDFQRKLRKMKAQRLGQTISESESETAIQDGESSSDSAISVDNEDSFIVPDDNINSAHVQLPHYFSIDSVQTPEFKFKVVFHYLVLLVTKKHKAFPLSRDASEYFQPQLHYWRDRMLGFRNFRVRSQIWRSNFVKAMEKYPGFEVEELPYAVSGCDACHMSGRRSKFMVRLDGTPYNKETHEELSDSDSESESDRSDSEEADDSRVEADKLPRKLVMGRFCRARAEVFHQLAHWEDELYHAIKKYYHDLLRARYKRIESDSEASSSSDDPDSDPEEVRARRERRAKRRENTAARVAKMRRKGDLPKDMKDVDKVPEWMDRMGYQNKEFRWIQQLEDRSGQLEHDKRGDD</sequence>
<feature type="compositionally biased region" description="Acidic residues" evidence="1">
    <location>
        <begin position="255"/>
        <end position="265"/>
    </location>
</feature>
<dbReference type="EMBL" id="KI669496">
    <property type="protein sequence ID" value="OCF36203.1"/>
    <property type="molecule type" value="Genomic_DNA"/>
</dbReference>
<evidence type="ECO:0000313" key="3">
    <source>
        <dbReference type="EMBL" id="OCF36203.1"/>
    </source>
</evidence>
<dbReference type="AlphaFoldDB" id="A0A1B9GYV9"/>
<dbReference type="GO" id="GO:0005634">
    <property type="term" value="C:nucleus"/>
    <property type="evidence" value="ECO:0007669"/>
    <property type="project" value="TreeGrafter"/>
</dbReference>
<name>A0A1B9GYV9_9TREE</name>
<feature type="compositionally biased region" description="Polar residues" evidence="1">
    <location>
        <begin position="361"/>
        <end position="393"/>
    </location>
</feature>
<feature type="compositionally biased region" description="Polar residues" evidence="1">
    <location>
        <begin position="447"/>
        <end position="470"/>
    </location>
</feature>
<feature type="compositionally biased region" description="Acidic residues" evidence="1">
    <location>
        <begin position="623"/>
        <end position="635"/>
    </location>
</feature>
<evidence type="ECO:0000256" key="1">
    <source>
        <dbReference type="SAM" id="MobiDB-lite"/>
    </source>
</evidence>
<feature type="compositionally biased region" description="Acidic residues" evidence="1">
    <location>
        <begin position="110"/>
        <end position="131"/>
    </location>
</feature>
<feature type="compositionally biased region" description="Low complexity" evidence="1">
    <location>
        <begin position="532"/>
        <end position="543"/>
    </location>
</feature>
<feature type="domain" description="DUF4211" evidence="2">
    <location>
        <begin position="705"/>
        <end position="839"/>
    </location>
</feature>
<feature type="compositionally biased region" description="Acidic residues" evidence="1">
    <location>
        <begin position="160"/>
        <end position="169"/>
    </location>
</feature>
<dbReference type="OrthoDB" id="21499at2759"/>
<feature type="compositionally biased region" description="Basic and acidic residues" evidence="1">
    <location>
        <begin position="216"/>
        <end position="225"/>
    </location>
</feature>
<feature type="region of interest" description="Disordered" evidence="1">
    <location>
        <begin position="837"/>
        <end position="866"/>
    </location>
</feature>
<feature type="compositionally biased region" description="Polar residues" evidence="1">
    <location>
        <begin position="195"/>
        <end position="211"/>
    </location>
</feature>
<gene>
    <name evidence="3" type="ORF">I316_02076</name>
</gene>
<evidence type="ECO:0000313" key="4">
    <source>
        <dbReference type="Proteomes" id="UP000092666"/>
    </source>
</evidence>
<feature type="region of interest" description="Disordered" evidence="1">
    <location>
        <begin position="447"/>
        <end position="698"/>
    </location>
</feature>
<feature type="compositionally biased region" description="Polar residues" evidence="1">
    <location>
        <begin position="674"/>
        <end position="698"/>
    </location>
</feature>
<feature type="compositionally biased region" description="Basic and acidic residues" evidence="1">
    <location>
        <begin position="636"/>
        <end position="649"/>
    </location>
</feature>
<reference evidence="4" key="2">
    <citation type="submission" date="2013-12" db="EMBL/GenBank/DDBJ databases">
        <title>Evolution of pathogenesis and genome organization in the Tremellales.</title>
        <authorList>
            <person name="Cuomo C."/>
            <person name="Litvintseva A."/>
            <person name="Heitman J."/>
            <person name="Chen Y."/>
            <person name="Sun S."/>
            <person name="Springer D."/>
            <person name="Dromer F."/>
            <person name="Young S."/>
            <person name="Zeng Q."/>
            <person name="Chapman S."/>
            <person name="Gujja S."/>
            <person name="Saif S."/>
            <person name="Birren B."/>
        </authorList>
    </citation>
    <scope>NUCLEOTIDE SEQUENCE [LARGE SCALE GENOMIC DNA]</scope>
    <source>
        <strain evidence="4">BCC8398</strain>
    </source>
</reference>
<protein>
    <recommendedName>
        <fullName evidence="2">DUF4211 domain-containing protein</fullName>
    </recommendedName>
</protein>
<feature type="compositionally biased region" description="Basic and acidic residues" evidence="1">
    <location>
        <begin position="851"/>
        <end position="866"/>
    </location>
</feature>
<dbReference type="PANTHER" id="PTHR14689:SF0">
    <property type="entry name" value="COILED-COIL DOMAIN-CONTAINING PROTEIN 82"/>
    <property type="match status" value="1"/>
</dbReference>
<feature type="compositionally biased region" description="Polar residues" evidence="1">
    <location>
        <begin position="281"/>
        <end position="296"/>
    </location>
</feature>
<evidence type="ECO:0000259" key="2">
    <source>
        <dbReference type="Pfam" id="PF13926"/>
    </source>
</evidence>
<organism evidence="3 4">
    <name type="scientific">Kwoniella heveanensis BCC8398</name>
    <dbReference type="NCBI Taxonomy" id="1296120"/>
    <lineage>
        <taxon>Eukaryota</taxon>
        <taxon>Fungi</taxon>
        <taxon>Dikarya</taxon>
        <taxon>Basidiomycota</taxon>
        <taxon>Agaricomycotina</taxon>
        <taxon>Tremellomycetes</taxon>
        <taxon>Tremellales</taxon>
        <taxon>Cryptococcaceae</taxon>
        <taxon>Kwoniella</taxon>
    </lineage>
</organism>
<feature type="compositionally biased region" description="Basic and acidic residues" evidence="1">
    <location>
        <begin position="394"/>
        <end position="403"/>
    </location>
</feature>
<feature type="region of interest" description="Disordered" evidence="1">
    <location>
        <begin position="1"/>
        <end position="412"/>
    </location>
</feature>
<feature type="compositionally biased region" description="Polar residues" evidence="1">
    <location>
        <begin position="563"/>
        <end position="572"/>
    </location>
</feature>
<feature type="compositionally biased region" description="Basic and acidic residues" evidence="1">
    <location>
        <begin position="317"/>
        <end position="333"/>
    </location>
</feature>
<keyword evidence="4" id="KW-1185">Reference proteome</keyword>